<protein>
    <submittedName>
        <fullName evidence="2">Uncharacterized protein</fullName>
    </submittedName>
</protein>
<sequence length="381" mass="41375">MGRREQRRHPDSFSVSTNAQPLVPFAMAESRDREGDRPDTDADSGQGVDATGIPEALYDKAQNHQDQLTHEERRLLLGRGDAIGKALAHPDSLTAEETHRVLLWPPPDVVRANIQRATGGSLSTPHELYAKAKDALAHGGKLEPTLSHAEILLLARSLRGTEDWSADAGNLHAPGASQARELISHRLGVPDPRVAVTAMLYQRDRSATVFPYPSKPLGRGPYSPADLPHPSPLHHFLDDLPDRGSHLTDRGVVSAWTRLSADQKDVYYARFAATRGAMPCPRTEDGESVPGMAEYSGFKVFAKETGLGANGLLQMLRRWVDLTDEQRVAYDARAVAEVAAFRAAYQQRRDAAARSGPPVESTSKSESAEPSDGVSSPPPSL</sequence>
<evidence type="ECO:0000256" key="1">
    <source>
        <dbReference type="SAM" id="MobiDB-lite"/>
    </source>
</evidence>
<comment type="caution">
    <text evidence="2">The sequence shown here is derived from an EMBL/GenBank/DDBJ whole genome shotgun (WGS) entry which is preliminary data.</text>
</comment>
<gene>
    <name evidence="2" type="ORF">BT67DRAFT_7525</name>
</gene>
<feature type="region of interest" description="Disordered" evidence="1">
    <location>
        <begin position="347"/>
        <end position="381"/>
    </location>
</feature>
<dbReference type="EMBL" id="MU853401">
    <property type="protein sequence ID" value="KAK4138367.1"/>
    <property type="molecule type" value="Genomic_DNA"/>
</dbReference>
<proteinExistence type="predicted"/>
<evidence type="ECO:0000313" key="3">
    <source>
        <dbReference type="Proteomes" id="UP001304895"/>
    </source>
</evidence>
<name>A0AAN6ZH95_9PEZI</name>
<dbReference type="AlphaFoldDB" id="A0AAN6ZH95"/>
<feature type="compositionally biased region" description="Basic and acidic residues" evidence="1">
    <location>
        <begin position="29"/>
        <end position="40"/>
    </location>
</feature>
<evidence type="ECO:0000313" key="2">
    <source>
        <dbReference type="EMBL" id="KAK4138367.1"/>
    </source>
</evidence>
<dbReference type="Proteomes" id="UP001304895">
    <property type="component" value="Unassembled WGS sequence"/>
</dbReference>
<organism evidence="2 3">
    <name type="scientific">Trichocladium antarcticum</name>
    <dbReference type="NCBI Taxonomy" id="1450529"/>
    <lineage>
        <taxon>Eukaryota</taxon>
        <taxon>Fungi</taxon>
        <taxon>Dikarya</taxon>
        <taxon>Ascomycota</taxon>
        <taxon>Pezizomycotina</taxon>
        <taxon>Sordariomycetes</taxon>
        <taxon>Sordariomycetidae</taxon>
        <taxon>Sordariales</taxon>
        <taxon>Chaetomiaceae</taxon>
        <taxon>Trichocladium</taxon>
    </lineage>
</organism>
<reference evidence="2" key="1">
    <citation type="journal article" date="2023" name="Mol. Phylogenet. Evol.">
        <title>Genome-scale phylogeny and comparative genomics of the fungal order Sordariales.</title>
        <authorList>
            <person name="Hensen N."/>
            <person name="Bonometti L."/>
            <person name="Westerberg I."/>
            <person name="Brannstrom I.O."/>
            <person name="Guillou S."/>
            <person name="Cros-Aarteil S."/>
            <person name="Calhoun S."/>
            <person name="Haridas S."/>
            <person name="Kuo A."/>
            <person name="Mondo S."/>
            <person name="Pangilinan J."/>
            <person name="Riley R."/>
            <person name="LaButti K."/>
            <person name="Andreopoulos B."/>
            <person name="Lipzen A."/>
            <person name="Chen C."/>
            <person name="Yan M."/>
            <person name="Daum C."/>
            <person name="Ng V."/>
            <person name="Clum A."/>
            <person name="Steindorff A."/>
            <person name="Ohm R.A."/>
            <person name="Martin F."/>
            <person name="Silar P."/>
            <person name="Natvig D.O."/>
            <person name="Lalanne C."/>
            <person name="Gautier V."/>
            <person name="Ament-Velasquez S.L."/>
            <person name="Kruys A."/>
            <person name="Hutchinson M.I."/>
            <person name="Powell A.J."/>
            <person name="Barry K."/>
            <person name="Miller A.N."/>
            <person name="Grigoriev I.V."/>
            <person name="Debuchy R."/>
            <person name="Gladieux P."/>
            <person name="Hiltunen Thoren M."/>
            <person name="Johannesson H."/>
        </authorList>
    </citation>
    <scope>NUCLEOTIDE SEQUENCE</scope>
    <source>
        <strain evidence="2">CBS 123565</strain>
    </source>
</reference>
<accession>A0AAN6ZH95</accession>
<keyword evidence="3" id="KW-1185">Reference proteome</keyword>
<reference evidence="2" key="2">
    <citation type="submission" date="2023-05" db="EMBL/GenBank/DDBJ databases">
        <authorList>
            <consortium name="Lawrence Berkeley National Laboratory"/>
            <person name="Steindorff A."/>
            <person name="Hensen N."/>
            <person name="Bonometti L."/>
            <person name="Westerberg I."/>
            <person name="Brannstrom I.O."/>
            <person name="Guillou S."/>
            <person name="Cros-Aarteil S."/>
            <person name="Calhoun S."/>
            <person name="Haridas S."/>
            <person name="Kuo A."/>
            <person name="Mondo S."/>
            <person name="Pangilinan J."/>
            <person name="Riley R."/>
            <person name="Labutti K."/>
            <person name="Andreopoulos B."/>
            <person name="Lipzen A."/>
            <person name="Chen C."/>
            <person name="Yanf M."/>
            <person name="Daum C."/>
            <person name="Ng V."/>
            <person name="Clum A."/>
            <person name="Ohm R."/>
            <person name="Martin F."/>
            <person name="Silar P."/>
            <person name="Natvig D."/>
            <person name="Lalanne C."/>
            <person name="Gautier V."/>
            <person name="Ament-Velasquez S.L."/>
            <person name="Kruys A."/>
            <person name="Hutchinson M.I."/>
            <person name="Powell A.J."/>
            <person name="Barry K."/>
            <person name="Miller A.N."/>
            <person name="Grigoriev I.V."/>
            <person name="Debuchy R."/>
            <person name="Gladieux P."/>
            <person name="Thoren M.H."/>
            <person name="Johannesson H."/>
        </authorList>
    </citation>
    <scope>NUCLEOTIDE SEQUENCE</scope>
    <source>
        <strain evidence="2">CBS 123565</strain>
    </source>
</reference>
<feature type="region of interest" description="Disordered" evidence="1">
    <location>
        <begin position="1"/>
        <end position="51"/>
    </location>
</feature>